<dbReference type="SUPFAM" id="SSF69318">
    <property type="entry name" value="Integrin alpha N-terminal domain"/>
    <property type="match status" value="1"/>
</dbReference>
<dbReference type="EMBL" id="CANTFM010001467">
    <property type="protein sequence ID" value="CAI5739885.1"/>
    <property type="molecule type" value="Genomic_DNA"/>
</dbReference>
<dbReference type="GO" id="GO:1904262">
    <property type="term" value="P:negative regulation of TORC1 signaling"/>
    <property type="evidence" value="ECO:0007669"/>
    <property type="project" value="TreeGrafter"/>
</dbReference>
<dbReference type="GO" id="GO:0015629">
    <property type="term" value="C:actin cytoskeleton"/>
    <property type="evidence" value="ECO:0007669"/>
    <property type="project" value="InterPro"/>
</dbReference>
<organism evidence="1 2">
    <name type="scientific">Peronospora destructor</name>
    <dbReference type="NCBI Taxonomy" id="86335"/>
    <lineage>
        <taxon>Eukaryota</taxon>
        <taxon>Sar</taxon>
        <taxon>Stramenopiles</taxon>
        <taxon>Oomycota</taxon>
        <taxon>Peronosporomycetes</taxon>
        <taxon>Peronosporales</taxon>
        <taxon>Peronosporaceae</taxon>
        <taxon>Peronospora</taxon>
    </lineage>
</organism>
<comment type="caution">
    <text evidence="1">The sequence shown here is derived from an EMBL/GenBank/DDBJ whole genome shotgun (WGS) entry which is preliminary data.</text>
</comment>
<dbReference type="GO" id="GO:0051015">
    <property type="term" value="F:actin filament binding"/>
    <property type="evidence" value="ECO:0007669"/>
    <property type="project" value="TreeGrafter"/>
</dbReference>
<dbReference type="AlphaFoldDB" id="A0AAV0UW36"/>
<dbReference type="InterPro" id="IPR029982">
    <property type="entry name" value="Kptn"/>
</dbReference>
<sequence length="449" mass="49358">MLFHQRCFFAYPSGAPSLNTLSSVSSDSYTLITTDRCVSLLSYGDAGYSLHKLDVDDLRTGSANVVASAIIKRPKTLQSQLVVAYTVEETQYLQVLPPRHESLEHARSRRHVLGSNGDTFSGVVVCCTDSMLAIGYIENKKENLSTGFDAVCTRLNNQQFAVFFPELATFTHTILAVDIITSPTNDQGWIAFGCADGLVRVFHGHNYGGCLSGPFKTKNLLLNGPVTSVALYLTHTTTTEEANLAWHCNLLVTCAIGQALVYEDLFGAFDHIGNGEVLMDSDTFDSIFAGIVADIDLDGHVELLLGTDNQVMLAYKEISGRGDNRHETITEDATNNLLKSSIDELAVASPISPGSSHNIWDDLETIPSVEAGVPITPEPLLARWKWQRLSRSYWDLKTFGAIYSLLWRDINHDGAPELLVASSTGIYVYEVDPLFVIQKLMSVFQSDFK</sequence>
<dbReference type="GO" id="GO:0007015">
    <property type="term" value="P:actin filament organization"/>
    <property type="evidence" value="ECO:0007669"/>
    <property type="project" value="InterPro"/>
</dbReference>
<gene>
    <name evidence="1" type="ORF">PDE001_LOCUS7334</name>
</gene>
<reference evidence="1" key="1">
    <citation type="submission" date="2022-12" db="EMBL/GenBank/DDBJ databases">
        <authorList>
            <person name="Webb A."/>
        </authorList>
    </citation>
    <scope>NUCLEOTIDE SEQUENCE</scope>
    <source>
        <strain evidence="1">Pd1</strain>
    </source>
</reference>
<dbReference type="Proteomes" id="UP001162029">
    <property type="component" value="Unassembled WGS sequence"/>
</dbReference>
<keyword evidence="2" id="KW-1185">Reference proteome</keyword>
<evidence type="ECO:0000313" key="1">
    <source>
        <dbReference type="EMBL" id="CAI5739885.1"/>
    </source>
</evidence>
<dbReference type="InterPro" id="IPR028994">
    <property type="entry name" value="Integrin_alpha_N"/>
</dbReference>
<evidence type="ECO:0000313" key="2">
    <source>
        <dbReference type="Proteomes" id="UP001162029"/>
    </source>
</evidence>
<proteinExistence type="predicted"/>
<dbReference type="PANTHER" id="PTHR15435:SF2">
    <property type="entry name" value="KICSTOR COMPLEX PROTEIN KAPTIN"/>
    <property type="match status" value="1"/>
</dbReference>
<dbReference type="GO" id="GO:0034198">
    <property type="term" value="P:cellular response to amino acid starvation"/>
    <property type="evidence" value="ECO:0007669"/>
    <property type="project" value="TreeGrafter"/>
</dbReference>
<name>A0AAV0UW36_9STRA</name>
<protein>
    <submittedName>
        <fullName evidence="1">Uncharacterized protein</fullName>
    </submittedName>
</protein>
<dbReference type="GO" id="GO:0030027">
    <property type="term" value="C:lamellipodium"/>
    <property type="evidence" value="ECO:0007669"/>
    <property type="project" value="TreeGrafter"/>
</dbReference>
<accession>A0AAV0UW36</accession>
<dbReference type="PANTHER" id="PTHR15435">
    <property type="entry name" value="KICSTOR COMPLEX PROTEIN KAPTIN"/>
    <property type="match status" value="1"/>
</dbReference>